<evidence type="ECO:0000313" key="12">
    <source>
        <dbReference type="EMBL" id="ABW68179.1"/>
    </source>
</evidence>
<evidence type="ECO:0000256" key="4">
    <source>
        <dbReference type="ARBA" id="ARBA00022881"/>
    </source>
</evidence>
<dbReference type="PROSITE" id="PS50165">
    <property type="entry name" value="UVRC"/>
    <property type="match status" value="1"/>
</dbReference>
<dbReference type="Gene3D" id="1.10.150.20">
    <property type="entry name" value="5' to 3' exonuclease, C-terminal subdomain"/>
    <property type="match status" value="1"/>
</dbReference>
<reference evidence="12 13" key="1">
    <citation type="submission" date="2007-10" db="EMBL/GenBank/DDBJ databases">
        <title>Complete sequence of Desulfococcus oleovorans Hxd3.</title>
        <authorList>
            <consortium name="US DOE Joint Genome Institute"/>
            <person name="Copeland A."/>
            <person name="Lucas S."/>
            <person name="Lapidus A."/>
            <person name="Barry K."/>
            <person name="Glavina del Rio T."/>
            <person name="Dalin E."/>
            <person name="Tice H."/>
            <person name="Pitluck S."/>
            <person name="Kiss H."/>
            <person name="Brettin T."/>
            <person name="Bruce D."/>
            <person name="Detter J.C."/>
            <person name="Han C."/>
            <person name="Schmutz J."/>
            <person name="Larimer F."/>
            <person name="Land M."/>
            <person name="Hauser L."/>
            <person name="Kyrpides N."/>
            <person name="Kim E."/>
            <person name="Wawrik B."/>
            <person name="Richardson P."/>
        </authorList>
    </citation>
    <scope>NUCLEOTIDE SEQUENCE [LARGE SCALE GENOMIC DNA]</scope>
    <source>
        <strain evidence="13">DSM 6200 / JCM 39069 / Hxd3</strain>
    </source>
</reference>
<comment type="function">
    <text evidence="7">The UvrABC repair system catalyzes the recognition and processing of DNA lesions. UvrC both incises the 5' and 3' sides of the lesion. The N-terminal half is responsible for the 3' incision and the C-terminal half is responsible for the 5' incision.</text>
</comment>
<organism evidence="12 13">
    <name type="scientific">Desulfosudis oleivorans (strain DSM 6200 / JCM 39069 / Hxd3)</name>
    <name type="common">Desulfococcus oleovorans</name>
    <dbReference type="NCBI Taxonomy" id="96561"/>
    <lineage>
        <taxon>Bacteria</taxon>
        <taxon>Pseudomonadati</taxon>
        <taxon>Thermodesulfobacteriota</taxon>
        <taxon>Desulfobacteria</taxon>
        <taxon>Desulfobacterales</taxon>
        <taxon>Desulfosudaceae</taxon>
        <taxon>Desulfosudis</taxon>
    </lineage>
</organism>
<dbReference type="Gene3D" id="3.40.1440.10">
    <property type="entry name" value="GIY-YIG endonuclease"/>
    <property type="match status" value="1"/>
</dbReference>
<evidence type="ECO:0000259" key="9">
    <source>
        <dbReference type="PROSITE" id="PS50151"/>
    </source>
</evidence>
<feature type="domain" description="UVR" evidence="9">
    <location>
        <begin position="216"/>
        <end position="251"/>
    </location>
</feature>
<dbReference type="InterPro" id="IPR001162">
    <property type="entry name" value="UvrC_RNase_H_dom"/>
</dbReference>
<keyword evidence="13" id="KW-1185">Reference proteome</keyword>
<dbReference type="eggNOG" id="COG0322">
    <property type="taxonomic scope" value="Bacteria"/>
</dbReference>
<dbReference type="AlphaFoldDB" id="A8ZVJ2"/>
<evidence type="ECO:0000256" key="5">
    <source>
        <dbReference type="ARBA" id="ARBA00023204"/>
    </source>
</evidence>
<dbReference type="SMART" id="SM00465">
    <property type="entry name" value="GIYc"/>
    <property type="match status" value="1"/>
</dbReference>
<evidence type="ECO:0000259" key="10">
    <source>
        <dbReference type="PROSITE" id="PS50164"/>
    </source>
</evidence>
<dbReference type="HAMAP" id="MF_00203">
    <property type="entry name" value="UvrC"/>
    <property type="match status" value="1"/>
</dbReference>
<dbReference type="InterPro" id="IPR038476">
    <property type="entry name" value="UvrC_RNase_H_dom_sf"/>
</dbReference>
<dbReference type="GO" id="GO:0009380">
    <property type="term" value="C:excinuclease repair complex"/>
    <property type="evidence" value="ECO:0007669"/>
    <property type="project" value="InterPro"/>
</dbReference>
<evidence type="ECO:0000256" key="1">
    <source>
        <dbReference type="ARBA" id="ARBA00022490"/>
    </source>
</evidence>
<dbReference type="PANTHER" id="PTHR30562:SF1">
    <property type="entry name" value="UVRABC SYSTEM PROTEIN C"/>
    <property type="match status" value="1"/>
</dbReference>
<sequence length="626" mass="69283">MKTQAKTDNEHELPEDRLAEKLAGAPARPGVYLMKDGAGAIIYVGKAFNLKKRLASYFVKKERLDLKTGLLMERVVDFDTIVTATENEALILEASLIRRHKPRYNVLLKDDKRYPSLRIDPRQPYPALEIVRKTRPDGAVYFGPFSSARAVRETLKVVDKTFRLRKCRGKVFKKRSRPCINFQMGLCLGPCFYDVPENDYAEAVREVSLFLKGRATELVSDLRVRMKGAAENQEFEKAALLRDRLFAIEKVIEKQVVVTPDFADRDVIAVAEEGRRSVVALLQVRKGVLSGTRFFHFEELLSSVADSLATFMVQYYTEPGRVPDEILTDGTPFGGPWIADHLRDLAEKRVNMAVPRRGEKFLLIKMARENAQNELAAAALGARKHQKTLERLARKLGLSDVPARIACVDNSHLAGTGTVAAVVVFADGVPDPSAYRRYRLAGVPAADDYAAMKQVLVRRFAAGADDAGPVDLLLVDGGRGQLNIAAAVLQEAGLAGKMGVAAISKKDEAKEETADKVYVPGRRNPVNLGPADPALFLLEEIRDEAHRFAIDYQRKERKRISLRSALDDIPGIGPQRKRMLLDRFGTVEGVRAASVEDLAALPGITGSMAGQIREHLRAQGFKGSRG</sequence>
<dbReference type="SUPFAM" id="SSF46600">
    <property type="entry name" value="C-terminal UvrC-binding domain of UvrB"/>
    <property type="match status" value="1"/>
</dbReference>
<feature type="domain" description="GIY-YIG" evidence="10">
    <location>
        <begin position="27"/>
        <end position="106"/>
    </location>
</feature>
<dbReference type="Gene3D" id="3.30.420.340">
    <property type="entry name" value="UvrC, RNAse H endonuclease domain"/>
    <property type="match status" value="1"/>
</dbReference>
<proteinExistence type="inferred from homology"/>
<dbReference type="OrthoDB" id="9804933at2"/>
<evidence type="ECO:0000256" key="6">
    <source>
        <dbReference type="ARBA" id="ARBA00023236"/>
    </source>
</evidence>
<dbReference type="Pfam" id="PF14520">
    <property type="entry name" value="HHH_5"/>
    <property type="match status" value="1"/>
</dbReference>
<comment type="similarity">
    <text evidence="7">Belongs to the UvrC family.</text>
</comment>
<dbReference type="Proteomes" id="UP000008561">
    <property type="component" value="Chromosome"/>
</dbReference>
<feature type="region of interest" description="Disordered" evidence="8">
    <location>
        <begin position="1"/>
        <end position="20"/>
    </location>
</feature>
<comment type="subunit">
    <text evidence="7">Interacts with UvrB in an incision complex.</text>
</comment>
<dbReference type="InterPro" id="IPR050066">
    <property type="entry name" value="UvrABC_protein_C"/>
</dbReference>
<dbReference type="InterPro" id="IPR003583">
    <property type="entry name" value="Hlx-hairpin-Hlx_DNA-bd_motif"/>
</dbReference>
<dbReference type="RefSeq" id="WP_012175791.1">
    <property type="nucleotide sequence ID" value="NC_009943.1"/>
</dbReference>
<dbReference type="HOGENOM" id="CLU_014841_3_2_7"/>
<dbReference type="Gene3D" id="4.10.860.10">
    <property type="entry name" value="UVR domain"/>
    <property type="match status" value="1"/>
</dbReference>
<dbReference type="Pfam" id="PF08459">
    <property type="entry name" value="UvrC_RNaseH_dom"/>
    <property type="match status" value="1"/>
</dbReference>
<comment type="subcellular location">
    <subcellularLocation>
        <location evidence="7">Cytoplasm</location>
    </subcellularLocation>
</comment>
<dbReference type="EMBL" id="CP000859">
    <property type="protein sequence ID" value="ABW68179.1"/>
    <property type="molecule type" value="Genomic_DNA"/>
</dbReference>
<dbReference type="Pfam" id="PF02151">
    <property type="entry name" value="UVR"/>
    <property type="match status" value="1"/>
</dbReference>
<keyword evidence="6 7" id="KW-0742">SOS response</keyword>
<dbReference type="InterPro" id="IPR004791">
    <property type="entry name" value="UvrC"/>
</dbReference>
<dbReference type="STRING" id="96561.Dole_2375"/>
<dbReference type="SUPFAM" id="SSF47781">
    <property type="entry name" value="RuvA domain 2-like"/>
    <property type="match status" value="1"/>
</dbReference>
<evidence type="ECO:0000256" key="3">
    <source>
        <dbReference type="ARBA" id="ARBA00022769"/>
    </source>
</evidence>
<keyword evidence="3 7" id="KW-0228">DNA excision</keyword>
<dbReference type="FunFam" id="3.40.1440.10:FF:000001">
    <property type="entry name" value="UvrABC system protein C"/>
    <property type="match status" value="1"/>
</dbReference>
<evidence type="ECO:0000256" key="2">
    <source>
        <dbReference type="ARBA" id="ARBA00022763"/>
    </source>
</evidence>
<dbReference type="PROSITE" id="PS50164">
    <property type="entry name" value="GIY_YIG"/>
    <property type="match status" value="1"/>
</dbReference>
<name>A8ZVJ2_DESOH</name>
<dbReference type="CDD" id="cd10434">
    <property type="entry name" value="GIY-YIG_UvrC_Cho"/>
    <property type="match status" value="1"/>
</dbReference>
<keyword evidence="2 7" id="KW-0227">DNA damage</keyword>
<accession>A8ZVJ2</accession>
<dbReference type="Pfam" id="PF01541">
    <property type="entry name" value="GIY-YIG"/>
    <property type="match status" value="1"/>
</dbReference>
<evidence type="ECO:0000256" key="8">
    <source>
        <dbReference type="SAM" id="MobiDB-lite"/>
    </source>
</evidence>
<dbReference type="GO" id="GO:0003677">
    <property type="term" value="F:DNA binding"/>
    <property type="evidence" value="ECO:0007669"/>
    <property type="project" value="UniProtKB-UniRule"/>
</dbReference>
<evidence type="ECO:0000313" key="13">
    <source>
        <dbReference type="Proteomes" id="UP000008561"/>
    </source>
</evidence>
<protein>
    <recommendedName>
        <fullName evidence="7">UvrABC system protein C</fullName>
        <shortName evidence="7">Protein UvrC</shortName>
    </recommendedName>
    <alternativeName>
        <fullName evidence="7">Excinuclease ABC subunit C</fullName>
    </alternativeName>
</protein>
<keyword evidence="1 7" id="KW-0963">Cytoplasm</keyword>
<dbReference type="InterPro" id="IPR010994">
    <property type="entry name" value="RuvA_2-like"/>
</dbReference>
<feature type="domain" description="UvrC family homology region profile" evidence="11">
    <location>
        <begin position="267"/>
        <end position="489"/>
    </location>
</feature>
<dbReference type="PROSITE" id="PS50151">
    <property type="entry name" value="UVR"/>
    <property type="match status" value="1"/>
</dbReference>
<dbReference type="InterPro" id="IPR000305">
    <property type="entry name" value="GIY-YIG_endonuc"/>
</dbReference>
<evidence type="ECO:0000256" key="7">
    <source>
        <dbReference type="HAMAP-Rule" id="MF_00203"/>
    </source>
</evidence>
<gene>
    <name evidence="7" type="primary">uvrC</name>
    <name evidence="12" type="ordered locus">Dole_2375</name>
</gene>
<dbReference type="InterPro" id="IPR035901">
    <property type="entry name" value="GIY-YIG_endonuc_sf"/>
</dbReference>
<keyword evidence="5 7" id="KW-0234">DNA repair</keyword>
<evidence type="ECO:0000259" key="11">
    <source>
        <dbReference type="PROSITE" id="PS50165"/>
    </source>
</evidence>
<dbReference type="InterPro" id="IPR047296">
    <property type="entry name" value="GIY-YIG_UvrC_Cho"/>
</dbReference>
<dbReference type="Pfam" id="PF22920">
    <property type="entry name" value="UvrC_RNaseH"/>
    <property type="match status" value="1"/>
</dbReference>
<dbReference type="InterPro" id="IPR036876">
    <property type="entry name" value="UVR_dom_sf"/>
</dbReference>
<dbReference type="GO" id="GO:0005737">
    <property type="term" value="C:cytoplasm"/>
    <property type="evidence" value="ECO:0007669"/>
    <property type="project" value="UniProtKB-SubCell"/>
</dbReference>
<dbReference type="NCBIfam" id="TIGR00194">
    <property type="entry name" value="uvrC"/>
    <property type="match status" value="1"/>
</dbReference>
<dbReference type="GO" id="GO:0009432">
    <property type="term" value="P:SOS response"/>
    <property type="evidence" value="ECO:0007669"/>
    <property type="project" value="UniProtKB-UniRule"/>
</dbReference>
<dbReference type="GO" id="GO:0009381">
    <property type="term" value="F:excinuclease ABC activity"/>
    <property type="evidence" value="ECO:0007669"/>
    <property type="project" value="UniProtKB-UniRule"/>
</dbReference>
<dbReference type="PANTHER" id="PTHR30562">
    <property type="entry name" value="UVRC/OXIDOREDUCTASE"/>
    <property type="match status" value="1"/>
</dbReference>
<dbReference type="KEGG" id="dol:Dole_2375"/>
<dbReference type="GO" id="GO:0006289">
    <property type="term" value="P:nucleotide-excision repair"/>
    <property type="evidence" value="ECO:0007669"/>
    <property type="project" value="UniProtKB-UniRule"/>
</dbReference>
<dbReference type="SMART" id="SM00278">
    <property type="entry name" value="HhH1"/>
    <property type="match status" value="2"/>
</dbReference>
<dbReference type="SUPFAM" id="SSF82771">
    <property type="entry name" value="GIY-YIG endonuclease"/>
    <property type="match status" value="1"/>
</dbReference>
<keyword evidence="4 7" id="KW-0267">Excision nuclease</keyword>
<dbReference type="InterPro" id="IPR001943">
    <property type="entry name" value="UVR_dom"/>
</dbReference>